<dbReference type="EMBL" id="WJXA01000007">
    <property type="protein sequence ID" value="KAF7138167.1"/>
    <property type="molecule type" value="Genomic_DNA"/>
</dbReference>
<keyword evidence="3" id="KW-0479">Metal-binding</keyword>
<evidence type="ECO:0000256" key="5">
    <source>
        <dbReference type="ARBA" id="ARBA00022833"/>
    </source>
</evidence>
<feature type="compositionally biased region" description="Basic and acidic residues" evidence="8">
    <location>
        <begin position="478"/>
        <end position="492"/>
    </location>
</feature>
<evidence type="ECO:0000313" key="11">
    <source>
        <dbReference type="Proteomes" id="UP000626092"/>
    </source>
</evidence>
<feature type="compositionally biased region" description="Polar residues" evidence="8">
    <location>
        <begin position="544"/>
        <end position="556"/>
    </location>
</feature>
<comment type="similarity">
    <text evidence="2">Belongs to the ZCCHC8 family.</text>
</comment>
<dbReference type="InterPro" id="IPR001878">
    <property type="entry name" value="Znf_CCHC"/>
</dbReference>
<dbReference type="InterPro" id="IPR006568">
    <property type="entry name" value="PSP_pro-rich"/>
</dbReference>
<dbReference type="Pfam" id="PF04046">
    <property type="entry name" value="PSP"/>
    <property type="match status" value="1"/>
</dbReference>
<feature type="region of interest" description="Disordered" evidence="8">
    <location>
        <begin position="407"/>
        <end position="603"/>
    </location>
</feature>
<evidence type="ECO:0000313" key="10">
    <source>
        <dbReference type="EMBL" id="KAF7138167.1"/>
    </source>
</evidence>
<dbReference type="GO" id="GO:0071013">
    <property type="term" value="C:catalytic step 2 spliceosome"/>
    <property type="evidence" value="ECO:0007669"/>
    <property type="project" value="TreeGrafter"/>
</dbReference>
<keyword evidence="11" id="KW-1185">Reference proteome</keyword>
<evidence type="ECO:0000259" key="9">
    <source>
        <dbReference type="PROSITE" id="PS50158"/>
    </source>
</evidence>
<feature type="region of interest" description="Disordered" evidence="8">
    <location>
        <begin position="47"/>
        <end position="68"/>
    </location>
</feature>
<evidence type="ECO:0000256" key="4">
    <source>
        <dbReference type="ARBA" id="ARBA00022771"/>
    </source>
</evidence>
<sequence length="603" mass="67090">MNYGIMNSQRFISAHLCHPEKLSSIVYMETEDSNDIPPAFDSVRERENDDLHNSNCETNGAGSQPSNSEIIEDKLKDGAVSGALEVDVGDGGGQPFVADDLGGDLIESSSVMEVSVELNETVVVADDVKCFRTEIQTENDLVTVHDGSPISNRKRGGSPISNHEIDDSPISGVKRARKTVEEQQPSVLITYNCLRRDSKRKLEELLKKWSDWHAQHCSSLDSDEVLESGQETYFPAIRVGLDNPSSVSFWMDDQTRNQTSTEFIALDSKSVPLYDRGYSLEGGLEIGDASRCFNCSSYGHSLKECPKPRDTKAVNNARKQHNSKRNQNASSRNPTRYYQDSPKGKYDGLRPGVLDAETRKLLGLGELDPPPWLNRMREMGYPPGYLDAEFEDQPSGITIFADEEIKEEKEKEDGEILDTGNPPDPPKKMSVGFPGINAPIPGNADEKRWASGSSITNSSRNRSHHRNNRSSDTMGRGQYHDQRWDRDFRDEGPPGVDPLFSSSYPPRYGGYDSPQYSGGNISIPSPSFGRSLSERGRWNPSVYEGSSNPGSHSSVPYSPPNALFSPPSYGSAGFPRRDDDSRNILDPDYSSHRRDKHHHHSRR</sequence>
<evidence type="ECO:0000256" key="6">
    <source>
        <dbReference type="ARBA" id="ARBA00023242"/>
    </source>
</evidence>
<reference evidence="10" key="1">
    <citation type="submission" date="2019-11" db="EMBL/GenBank/DDBJ databases">
        <authorList>
            <person name="Liu Y."/>
            <person name="Hou J."/>
            <person name="Li T.-Q."/>
            <person name="Guan C.-H."/>
            <person name="Wu X."/>
            <person name="Wu H.-Z."/>
            <person name="Ling F."/>
            <person name="Zhang R."/>
            <person name="Shi X.-G."/>
            <person name="Ren J.-P."/>
            <person name="Chen E.-F."/>
            <person name="Sun J.-M."/>
        </authorList>
    </citation>
    <scope>NUCLEOTIDE SEQUENCE</scope>
    <source>
        <strain evidence="10">Adult_tree_wgs_1</strain>
        <tissue evidence="10">Leaves</tissue>
    </source>
</reference>
<dbReference type="Proteomes" id="UP000626092">
    <property type="component" value="Unassembled WGS sequence"/>
</dbReference>
<feature type="compositionally biased region" description="Basic and acidic residues" evidence="8">
    <location>
        <begin position="575"/>
        <end position="592"/>
    </location>
</feature>
<dbReference type="InterPro" id="IPR036875">
    <property type="entry name" value="Znf_CCHC_sf"/>
</dbReference>
<comment type="caution">
    <text evidence="10">The sequence shown here is derived from an EMBL/GenBank/DDBJ whole genome shotgun (WGS) entry which is preliminary data.</text>
</comment>
<feature type="compositionally biased region" description="Basic residues" evidence="8">
    <location>
        <begin position="593"/>
        <end position="603"/>
    </location>
</feature>
<dbReference type="GO" id="GO:0005654">
    <property type="term" value="C:nucleoplasm"/>
    <property type="evidence" value="ECO:0007669"/>
    <property type="project" value="UniProtKB-SubCell"/>
</dbReference>
<keyword evidence="4 7" id="KW-0863">Zinc-finger</keyword>
<gene>
    <name evidence="10" type="ORF">RHSIM_Rhsim07G0215800</name>
</gene>
<feature type="compositionally biased region" description="Polar residues" evidence="8">
    <location>
        <begin position="53"/>
        <end position="68"/>
    </location>
</feature>
<dbReference type="GO" id="GO:0003723">
    <property type="term" value="F:RNA binding"/>
    <property type="evidence" value="ECO:0007669"/>
    <property type="project" value="TreeGrafter"/>
</dbReference>
<dbReference type="PROSITE" id="PS50158">
    <property type="entry name" value="ZF_CCHC"/>
    <property type="match status" value="1"/>
</dbReference>
<proteinExistence type="inferred from homology"/>
<evidence type="ECO:0000256" key="7">
    <source>
        <dbReference type="PROSITE-ProRule" id="PRU00047"/>
    </source>
</evidence>
<accession>A0A834GXW4</accession>
<feature type="region of interest" description="Disordered" evidence="8">
    <location>
        <begin position="304"/>
        <end position="350"/>
    </location>
</feature>
<keyword evidence="6" id="KW-0539">Nucleus</keyword>
<evidence type="ECO:0000256" key="3">
    <source>
        <dbReference type="ARBA" id="ARBA00022723"/>
    </source>
</evidence>
<feature type="compositionally biased region" description="Polar residues" evidence="8">
    <location>
        <begin position="514"/>
        <end position="530"/>
    </location>
</feature>
<dbReference type="InterPro" id="IPR052115">
    <property type="entry name" value="NEXT_complex_subunit_ZCCHC8"/>
</dbReference>
<dbReference type="PANTHER" id="PTHR13316">
    <property type="entry name" value="ZINC FINGER, CCHC DOMAIN CONTAINING 8"/>
    <property type="match status" value="1"/>
</dbReference>
<protein>
    <recommendedName>
        <fullName evidence="9">CCHC-type domain-containing protein</fullName>
    </recommendedName>
</protein>
<feature type="domain" description="CCHC-type" evidence="9">
    <location>
        <begin position="291"/>
        <end position="307"/>
    </location>
</feature>
<dbReference type="SUPFAM" id="SSF57756">
    <property type="entry name" value="Retrovirus zinc finger-like domains"/>
    <property type="match status" value="1"/>
</dbReference>
<evidence type="ECO:0000256" key="1">
    <source>
        <dbReference type="ARBA" id="ARBA00004642"/>
    </source>
</evidence>
<dbReference type="SMART" id="SM00581">
    <property type="entry name" value="PSP"/>
    <property type="match status" value="1"/>
</dbReference>
<dbReference type="OrthoDB" id="8026949at2759"/>
<evidence type="ECO:0000256" key="2">
    <source>
        <dbReference type="ARBA" id="ARBA00007497"/>
    </source>
</evidence>
<dbReference type="GO" id="GO:0008270">
    <property type="term" value="F:zinc ion binding"/>
    <property type="evidence" value="ECO:0007669"/>
    <property type="project" value="UniProtKB-KW"/>
</dbReference>
<name>A0A834GXW4_RHOSS</name>
<feature type="compositionally biased region" description="Polar residues" evidence="8">
    <location>
        <begin position="325"/>
        <end position="338"/>
    </location>
</feature>
<dbReference type="PANTHER" id="PTHR13316:SF0">
    <property type="entry name" value="ZINC FINGER CCHC DOMAIN-CONTAINING PROTEIN 8"/>
    <property type="match status" value="1"/>
</dbReference>
<comment type="subcellular location">
    <subcellularLocation>
        <location evidence="1">Nucleus</location>
        <location evidence="1">Nucleoplasm</location>
    </subcellularLocation>
</comment>
<organism evidence="10 11">
    <name type="scientific">Rhododendron simsii</name>
    <name type="common">Sims's rhododendron</name>
    <dbReference type="NCBI Taxonomy" id="118357"/>
    <lineage>
        <taxon>Eukaryota</taxon>
        <taxon>Viridiplantae</taxon>
        <taxon>Streptophyta</taxon>
        <taxon>Embryophyta</taxon>
        <taxon>Tracheophyta</taxon>
        <taxon>Spermatophyta</taxon>
        <taxon>Magnoliopsida</taxon>
        <taxon>eudicotyledons</taxon>
        <taxon>Gunneridae</taxon>
        <taxon>Pentapetalae</taxon>
        <taxon>asterids</taxon>
        <taxon>Ericales</taxon>
        <taxon>Ericaceae</taxon>
        <taxon>Ericoideae</taxon>
        <taxon>Rhodoreae</taxon>
        <taxon>Rhododendron</taxon>
    </lineage>
</organism>
<dbReference type="AlphaFoldDB" id="A0A834GXW4"/>
<feature type="region of interest" description="Disordered" evidence="8">
    <location>
        <begin position="144"/>
        <end position="168"/>
    </location>
</feature>
<keyword evidence="5" id="KW-0862">Zinc</keyword>
<evidence type="ECO:0000256" key="8">
    <source>
        <dbReference type="SAM" id="MobiDB-lite"/>
    </source>
</evidence>